<keyword evidence="4" id="KW-1185">Reference proteome</keyword>
<evidence type="ECO:0000313" key="4">
    <source>
        <dbReference type="Proteomes" id="UP000023152"/>
    </source>
</evidence>
<dbReference type="Proteomes" id="UP000023152">
    <property type="component" value="Unassembled WGS sequence"/>
</dbReference>
<dbReference type="SUPFAM" id="SSF52129">
    <property type="entry name" value="Caspase-like"/>
    <property type="match status" value="1"/>
</dbReference>
<dbReference type="Pfam" id="PF00656">
    <property type="entry name" value="Peptidase_C14"/>
    <property type="match status" value="1"/>
</dbReference>
<evidence type="ECO:0000313" key="3">
    <source>
        <dbReference type="EMBL" id="ETO25464.1"/>
    </source>
</evidence>
<dbReference type="PANTHER" id="PTHR22576">
    <property type="entry name" value="MUCOSA ASSOCIATED LYMPHOID TISSUE LYMPHOMA TRANSLOCATION PROTEIN 1/PARACASPASE"/>
    <property type="match status" value="1"/>
</dbReference>
<reference evidence="3 4" key="1">
    <citation type="journal article" date="2013" name="Curr. Biol.">
        <title>The Genome of the Foraminiferan Reticulomyxa filosa.</title>
        <authorList>
            <person name="Glockner G."/>
            <person name="Hulsmann N."/>
            <person name="Schleicher M."/>
            <person name="Noegel A.A."/>
            <person name="Eichinger L."/>
            <person name="Gallinger C."/>
            <person name="Pawlowski J."/>
            <person name="Sierra R."/>
            <person name="Euteneuer U."/>
            <person name="Pillet L."/>
            <person name="Moustafa A."/>
            <person name="Platzer M."/>
            <person name="Groth M."/>
            <person name="Szafranski K."/>
            <person name="Schliwa M."/>
        </authorList>
    </citation>
    <scope>NUCLEOTIDE SEQUENCE [LARGE SCALE GENOMIC DNA]</scope>
</reference>
<feature type="domain" description="Caspase family p20" evidence="2">
    <location>
        <begin position="12"/>
        <end position="92"/>
    </location>
</feature>
<dbReference type="InterPro" id="IPR015917">
    <property type="entry name" value="Pept_C14A"/>
</dbReference>
<dbReference type="Gene3D" id="3.40.50.1460">
    <property type="match status" value="1"/>
</dbReference>
<dbReference type="GO" id="GO:0006508">
    <property type="term" value="P:proteolysis"/>
    <property type="evidence" value="ECO:0007669"/>
    <property type="project" value="InterPro"/>
</dbReference>
<dbReference type="PANTHER" id="PTHR22576:SF41">
    <property type="entry name" value="CASPASE 14, APOPTOSIS-RELATED CYSTEINE PEPTIDASE"/>
    <property type="match status" value="1"/>
</dbReference>
<evidence type="ECO:0000259" key="2">
    <source>
        <dbReference type="PROSITE" id="PS50208"/>
    </source>
</evidence>
<dbReference type="OrthoDB" id="6116485at2759"/>
<dbReference type="InterPro" id="IPR052039">
    <property type="entry name" value="Caspase-related_regulators"/>
</dbReference>
<dbReference type="SMART" id="SM00115">
    <property type="entry name" value="CASc"/>
    <property type="match status" value="1"/>
</dbReference>
<organism evidence="3 4">
    <name type="scientific">Reticulomyxa filosa</name>
    <dbReference type="NCBI Taxonomy" id="46433"/>
    <lineage>
        <taxon>Eukaryota</taxon>
        <taxon>Sar</taxon>
        <taxon>Rhizaria</taxon>
        <taxon>Retaria</taxon>
        <taxon>Foraminifera</taxon>
        <taxon>Monothalamids</taxon>
        <taxon>Reticulomyxidae</taxon>
        <taxon>Reticulomyxa</taxon>
    </lineage>
</organism>
<name>X6NID0_RETFI</name>
<dbReference type="AlphaFoldDB" id="X6NID0"/>
<comment type="caution">
    <text evidence="3">The sequence shown here is derived from an EMBL/GenBank/DDBJ whole genome shotgun (WGS) entry which is preliminary data.</text>
</comment>
<protein>
    <submittedName>
        <fullName evidence="3">Caspase 8-like protein</fullName>
    </submittedName>
</protein>
<dbReference type="GO" id="GO:0004197">
    <property type="term" value="F:cysteine-type endopeptidase activity"/>
    <property type="evidence" value="ECO:0007669"/>
    <property type="project" value="InterPro"/>
</dbReference>
<dbReference type="InterPro" id="IPR001309">
    <property type="entry name" value="Pept_C14_p20"/>
</dbReference>
<comment type="similarity">
    <text evidence="1">Belongs to the peptidase C14A family.</text>
</comment>
<sequence length="185" mass="21494">MNLYIIKNYILMQKKLKTFTDNVTKRLGENKNQYDALVMIICGHGDREGILLASDGGHITIDNIRTKFDGHHIKLFQNYPKLFIINTCRGESRSDGRKNVITRGLTSKHNDTNFVMLWSTTNGYKVDDTSYFSKVVKDTIISNYKDHSLQHMLQKIRADLQEHVECYCPECETTTYDIFFEAKKI</sequence>
<dbReference type="InterPro" id="IPR011600">
    <property type="entry name" value="Pept_C14_caspase"/>
</dbReference>
<proteinExistence type="inferred from homology"/>
<evidence type="ECO:0000256" key="1">
    <source>
        <dbReference type="ARBA" id="ARBA00010134"/>
    </source>
</evidence>
<dbReference type="InterPro" id="IPR029030">
    <property type="entry name" value="Caspase-like_dom_sf"/>
</dbReference>
<accession>X6NID0</accession>
<dbReference type="PROSITE" id="PS50208">
    <property type="entry name" value="CASPASE_P20"/>
    <property type="match status" value="1"/>
</dbReference>
<gene>
    <name evidence="3" type="ORF">RFI_11670</name>
</gene>
<dbReference type="EMBL" id="ASPP01008507">
    <property type="protein sequence ID" value="ETO25464.1"/>
    <property type="molecule type" value="Genomic_DNA"/>
</dbReference>